<evidence type="ECO:0000313" key="4">
    <source>
        <dbReference type="Proteomes" id="UP000294919"/>
    </source>
</evidence>
<name>A0A4R2KZL7_9FIRM</name>
<feature type="region of interest" description="Disordered" evidence="1">
    <location>
        <begin position="101"/>
        <end position="138"/>
    </location>
</feature>
<feature type="chain" id="PRO_5020573050" description="DUF2680 domain-containing protein" evidence="2">
    <location>
        <begin position="25"/>
        <end position="138"/>
    </location>
</feature>
<sequence length="138" mass="14982">MRKKMIGLTLGALLTVSSIGFAFAAEADTKVDTTTYGRGNGVRLSTTTTSVEDLLKEKIKRIDQLVKDENLTKEEGENYKKIITDRMKDCTTVGENRENHERLGIGFGRGGGFGQGQGAKDESGRGNGRGMGFCRTQS</sequence>
<accession>A0A4R2KZL7</accession>
<dbReference type="AlphaFoldDB" id="A0A4R2KZL7"/>
<comment type="caution">
    <text evidence="3">The sequence shown here is derived from an EMBL/GenBank/DDBJ whole genome shotgun (WGS) entry which is preliminary data.</text>
</comment>
<gene>
    <name evidence="3" type="ORF">EV214_10445</name>
</gene>
<feature type="compositionally biased region" description="Gly residues" evidence="1">
    <location>
        <begin position="105"/>
        <end position="117"/>
    </location>
</feature>
<evidence type="ECO:0000313" key="3">
    <source>
        <dbReference type="EMBL" id="TCO78662.1"/>
    </source>
</evidence>
<dbReference type="EMBL" id="SLWV01000004">
    <property type="protein sequence ID" value="TCO78662.1"/>
    <property type="molecule type" value="Genomic_DNA"/>
</dbReference>
<dbReference type="Proteomes" id="UP000294919">
    <property type="component" value="Unassembled WGS sequence"/>
</dbReference>
<reference evidence="3 4" key="1">
    <citation type="submission" date="2019-03" db="EMBL/GenBank/DDBJ databases">
        <title>Genomic Encyclopedia of Type Strains, Phase IV (KMG-IV): sequencing the most valuable type-strain genomes for metagenomic binning, comparative biology and taxonomic classification.</title>
        <authorList>
            <person name="Goeker M."/>
        </authorList>
    </citation>
    <scope>NUCLEOTIDE SEQUENCE [LARGE SCALE GENOMIC DNA]</scope>
    <source>
        <strain evidence="3 4">DSM 102940</strain>
    </source>
</reference>
<dbReference type="RefSeq" id="WP_132243139.1">
    <property type="nucleotide sequence ID" value="NZ_SLWV01000004.1"/>
</dbReference>
<feature type="signal peptide" evidence="2">
    <location>
        <begin position="1"/>
        <end position="24"/>
    </location>
</feature>
<protein>
    <recommendedName>
        <fullName evidence="5">DUF2680 domain-containing protein</fullName>
    </recommendedName>
</protein>
<dbReference type="OrthoDB" id="1957752at2"/>
<keyword evidence="4" id="KW-1185">Reference proteome</keyword>
<keyword evidence="2" id="KW-0732">Signal</keyword>
<evidence type="ECO:0000256" key="1">
    <source>
        <dbReference type="SAM" id="MobiDB-lite"/>
    </source>
</evidence>
<organism evidence="3 4">
    <name type="scientific">Marinisporobacter balticus</name>
    <dbReference type="NCBI Taxonomy" id="2018667"/>
    <lineage>
        <taxon>Bacteria</taxon>
        <taxon>Bacillati</taxon>
        <taxon>Bacillota</taxon>
        <taxon>Clostridia</taxon>
        <taxon>Peptostreptococcales</taxon>
        <taxon>Thermotaleaceae</taxon>
        <taxon>Marinisporobacter</taxon>
    </lineage>
</organism>
<evidence type="ECO:0000256" key="2">
    <source>
        <dbReference type="SAM" id="SignalP"/>
    </source>
</evidence>
<evidence type="ECO:0008006" key="5">
    <source>
        <dbReference type="Google" id="ProtNLM"/>
    </source>
</evidence>
<proteinExistence type="predicted"/>